<dbReference type="EMBL" id="JAYKOT010000003">
    <property type="protein sequence ID" value="MEB3429987.1"/>
    <property type="molecule type" value="Genomic_DNA"/>
</dbReference>
<accession>A0AAW9N125</accession>
<dbReference type="PROSITE" id="PS51295">
    <property type="entry name" value="CRM"/>
    <property type="match status" value="1"/>
</dbReference>
<evidence type="ECO:0000256" key="1">
    <source>
        <dbReference type="ARBA" id="ARBA00022884"/>
    </source>
</evidence>
<sequence>MEKTKRRNLKKEANLIKEKLIIGKNGIDEKVIGAIDELLKKDELVKIKVLNNNLDDRKDLLNEIIESTDSEYVDQIGNKLVIYREKEEE</sequence>
<evidence type="ECO:0000313" key="4">
    <source>
        <dbReference type="EMBL" id="MEB3429987.1"/>
    </source>
</evidence>
<keyword evidence="5" id="KW-1185">Reference proteome</keyword>
<dbReference type="Proteomes" id="UP001357733">
    <property type="component" value="Unassembled WGS sequence"/>
</dbReference>
<comment type="caution">
    <text evidence="4">The sequence shown here is derived from an EMBL/GenBank/DDBJ whole genome shotgun (WGS) entry which is preliminary data.</text>
</comment>
<dbReference type="PANTHER" id="PTHR40065:SF3">
    <property type="entry name" value="RNA-BINDING PROTEIN YHBY"/>
    <property type="match status" value="1"/>
</dbReference>
<dbReference type="GO" id="GO:0003723">
    <property type="term" value="F:RNA binding"/>
    <property type="evidence" value="ECO:0007669"/>
    <property type="project" value="UniProtKB-UniRule"/>
</dbReference>
<evidence type="ECO:0000313" key="5">
    <source>
        <dbReference type="Proteomes" id="UP001357733"/>
    </source>
</evidence>
<dbReference type="PANTHER" id="PTHR40065">
    <property type="entry name" value="RNA-BINDING PROTEIN YHBY"/>
    <property type="match status" value="1"/>
</dbReference>
<protein>
    <submittedName>
        <fullName evidence="4">YhbY family RNA-binding protein</fullName>
    </submittedName>
</protein>
<dbReference type="SUPFAM" id="SSF75471">
    <property type="entry name" value="YhbY-like"/>
    <property type="match status" value="1"/>
</dbReference>
<reference evidence="4 5" key="1">
    <citation type="submission" date="2024-01" db="EMBL/GenBank/DDBJ databases">
        <title>Complete genome sequence of Citroniella saccharovorans strain M6.X9, isolated from human fecal sample.</title>
        <authorList>
            <person name="Cheng G."/>
            <person name="Westerholm M."/>
            <person name="Schnurer A."/>
        </authorList>
    </citation>
    <scope>NUCLEOTIDE SEQUENCE [LARGE SCALE GENOMIC DNA]</scope>
    <source>
        <strain evidence="4 5">DSM 29873</strain>
    </source>
</reference>
<dbReference type="InterPro" id="IPR051925">
    <property type="entry name" value="RNA-binding_domain"/>
</dbReference>
<dbReference type="InterPro" id="IPR001890">
    <property type="entry name" value="RNA-binding_CRM"/>
</dbReference>
<feature type="domain" description="CRM" evidence="3">
    <location>
        <begin position="1"/>
        <end position="89"/>
    </location>
</feature>
<proteinExistence type="predicted"/>
<organism evidence="4 5">
    <name type="scientific">Citroniella saccharovorans</name>
    <dbReference type="NCBI Taxonomy" id="2053367"/>
    <lineage>
        <taxon>Bacteria</taxon>
        <taxon>Bacillati</taxon>
        <taxon>Bacillota</taxon>
        <taxon>Tissierellia</taxon>
        <taxon>Tissierellales</taxon>
        <taxon>Peptoniphilaceae</taxon>
        <taxon>Citroniella</taxon>
    </lineage>
</organism>
<name>A0AAW9N125_9FIRM</name>
<keyword evidence="1 2" id="KW-0694">RNA-binding</keyword>
<evidence type="ECO:0000259" key="3">
    <source>
        <dbReference type="PROSITE" id="PS51295"/>
    </source>
</evidence>
<gene>
    <name evidence="4" type="ORF">VLK81_08305</name>
</gene>
<dbReference type="Pfam" id="PF01985">
    <property type="entry name" value="CRS1_YhbY"/>
    <property type="match status" value="1"/>
</dbReference>
<dbReference type="InterPro" id="IPR035920">
    <property type="entry name" value="YhbY-like_sf"/>
</dbReference>
<dbReference type="SMART" id="SM01103">
    <property type="entry name" value="CRS1_YhbY"/>
    <property type="match status" value="1"/>
</dbReference>
<evidence type="ECO:0000256" key="2">
    <source>
        <dbReference type="PROSITE-ProRule" id="PRU00626"/>
    </source>
</evidence>
<dbReference type="AlphaFoldDB" id="A0AAW9N125"/>
<dbReference type="RefSeq" id="WP_324620140.1">
    <property type="nucleotide sequence ID" value="NZ_JAYKOT010000003.1"/>
</dbReference>
<dbReference type="Gene3D" id="3.30.110.60">
    <property type="entry name" value="YhbY-like"/>
    <property type="match status" value="1"/>
</dbReference>